<dbReference type="InterPro" id="IPR036942">
    <property type="entry name" value="Beta-barrel_TonB_sf"/>
</dbReference>
<sequence>MTNNKTVFWKLRSKIKDRKVSSLSFSKSFKALLFTFLFFAYTNIQAQDNIIVNGVVTELDTGVPLPGVSVMIKGTTRGMSTDFDGNFKLANVSSNAVLVISYLGYATKEVKIEGKTNIKVELSPSTESLDEIVVVGYGTSRKSDLTGSVVAISGSDIAKQPISNVGEALTGRLPGVQIVSSEGSPDSEMNIKIRGGGSITQNSSPLVIVDGFPVNSLSDIASSDIENISILKDASSTAIYGSRGANGVIIVTTKSGKNGKVTANFNTFYGFSSIAKTIDVLEVQDFVKWQYEYALLRNDGSDRPEESYERYFGLWQDYDQYLGQKGTNWQKQIYGNLGTVESRDLSVRGGSEKFNFNLNYALYDQKAIMLGSKFRRDNLSVSLKSKASEKVDLSFTFRYSNTEVNGGGANEQNEVSSADSRLKHSVGYSPIPLPGLTTDETDEALQSYLVDPFLAVDDNQRQKTRKNFNMVGSFSWEVLENLKYRMDIGLDNREDGDNRFYGRSTYYANNRPSANNQGLPAFVTTDRKQTRFRNANTLNYDFKELLHSDDHELKLLLGEEMLITKSNTLTQEIHGFPKFFDFNTSKNLFSQGTPQTVDNFYSPDDKLLSFFGRVNYSFKNRYLLTATYRADGSSKFLGDNAWGYFPSAALAWKITEEEFLEDSSWIDMLKLRISYGESGNNNIPTGQTARNFQSSTTTYINDVTNYWAPSTVLINPDLKWETTVTQNIGLDFGLFDSKVTGSLEAYKNVTEDLLFRFNIPNDTGYASQYRNVGEVQNSGVEASLNFTILEKSDYALNLSVNTSINRNKILSMGALENFGENTNWASSQIGDDYLVTVGQPLGVMYGYRNTGRYEVSDFNYNPDNQEYTLKSGVADNLVIGNVRPGSMKLKDISGPEGVPDGVVDANDQEIIGNSNPDFIGGFVLSGRAYGFDLSAAFNFSVGQDVYNANKIEFTTSNENGQYRNLSTIMADGNRWTNLDSSTGQLVTDPNQLEALNKNTTMWSPYMSRYVFSDWAVEDASFLRLNTLTLGYTLPETVVEKLLVSNLRFYVTANNVFVLTNYSGPDPEVSTRRKTPLTPGVDYSAYPRSRQFVFGLNLNF</sequence>
<dbReference type="Pfam" id="PF00593">
    <property type="entry name" value="TonB_dep_Rec_b-barrel"/>
    <property type="match status" value="1"/>
</dbReference>
<dbReference type="NCBIfam" id="TIGR04056">
    <property type="entry name" value="OMP_RagA_SusC"/>
    <property type="match status" value="1"/>
</dbReference>
<dbReference type="PROSITE" id="PS52016">
    <property type="entry name" value="TONB_DEPENDENT_REC_3"/>
    <property type="match status" value="1"/>
</dbReference>
<feature type="domain" description="TonB-dependent receptor-like beta-barrel" evidence="10">
    <location>
        <begin position="483"/>
        <end position="803"/>
    </location>
</feature>
<evidence type="ECO:0000256" key="1">
    <source>
        <dbReference type="ARBA" id="ARBA00004571"/>
    </source>
</evidence>
<dbReference type="Pfam" id="PF07715">
    <property type="entry name" value="Plug"/>
    <property type="match status" value="1"/>
</dbReference>
<feature type="domain" description="TonB-dependent receptor plug" evidence="11">
    <location>
        <begin position="142"/>
        <end position="248"/>
    </location>
</feature>
<dbReference type="InterPro" id="IPR023996">
    <property type="entry name" value="TonB-dep_OMP_SusC/RagA"/>
</dbReference>
<evidence type="ECO:0000256" key="2">
    <source>
        <dbReference type="ARBA" id="ARBA00022448"/>
    </source>
</evidence>
<dbReference type="Gene3D" id="2.40.170.20">
    <property type="entry name" value="TonB-dependent receptor, beta-barrel domain"/>
    <property type="match status" value="1"/>
</dbReference>
<evidence type="ECO:0000256" key="5">
    <source>
        <dbReference type="ARBA" id="ARBA00023077"/>
    </source>
</evidence>
<dbReference type="Gene3D" id="2.60.40.1120">
    <property type="entry name" value="Carboxypeptidase-like, regulatory domain"/>
    <property type="match status" value="1"/>
</dbReference>
<dbReference type="InterPro" id="IPR037066">
    <property type="entry name" value="Plug_dom_sf"/>
</dbReference>
<evidence type="ECO:0000256" key="7">
    <source>
        <dbReference type="ARBA" id="ARBA00023237"/>
    </source>
</evidence>
<dbReference type="NCBIfam" id="TIGR04057">
    <property type="entry name" value="SusC_RagA_signa"/>
    <property type="match status" value="1"/>
</dbReference>
<evidence type="ECO:0000313" key="12">
    <source>
        <dbReference type="EMBL" id="WYW55445.1"/>
    </source>
</evidence>
<protein>
    <submittedName>
        <fullName evidence="12">TonB-dependent receptor</fullName>
    </submittedName>
</protein>
<keyword evidence="3 8" id="KW-1134">Transmembrane beta strand</keyword>
<dbReference type="Pfam" id="PF13715">
    <property type="entry name" value="CarbopepD_reg_2"/>
    <property type="match status" value="1"/>
</dbReference>
<dbReference type="SUPFAM" id="SSF56935">
    <property type="entry name" value="Porins"/>
    <property type="match status" value="1"/>
</dbReference>
<reference evidence="12 13" key="1">
    <citation type="submission" date="2024-03" db="EMBL/GenBank/DDBJ databases">
        <authorList>
            <person name="Cao K."/>
        </authorList>
    </citation>
    <scope>NUCLEOTIDE SEQUENCE [LARGE SCALE GENOMIC DNA]</scope>
    <source>
        <strain evidence="12 13">MCCC 1K00696</strain>
    </source>
</reference>
<dbReference type="EMBL" id="CP150496">
    <property type="protein sequence ID" value="WYW55445.1"/>
    <property type="molecule type" value="Genomic_DNA"/>
</dbReference>
<dbReference type="InterPro" id="IPR023997">
    <property type="entry name" value="TonB-dep_OMP_SusC/RagA_CS"/>
</dbReference>
<dbReference type="RefSeq" id="WP_340932938.1">
    <property type="nucleotide sequence ID" value="NZ_CP150496.1"/>
</dbReference>
<dbReference type="InterPro" id="IPR008969">
    <property type="entry name" value="CarboxyPept-like_regulatory"/>
</dbReference>
<dbReference type="InterPro" id="IPR012910">
    <property type="entry name" value="Plug_dom"/>
</dbReference>
<dbReference type="SUPFAM" id="SSF49464">
    <property type="entry name" value="Carboxypeptidase regulatory domain-like"/>
    <property type="match status" value="1"/>
</dbReference>
<evidence type="ECO:0000256" key="4">
    <source>
        <dbReference type="ARBA" id="ARBA00022692"/>
    </source>
</evidence>
<keyword evidence="12" id="KW-0675">Receptor</keyword>
<organism evidence="12 13">
    <name type="scientific">Polaribacter marinaquae</name>
    <dbReference type="NCBI Taxonomy" id="1642819"/>
    <lineage>
        <taxon>Bacteria</taxon>
        <taxon>Pseudomonadati</taxon>
        <taxon>Bacteroidota</taxon>
        <taxon>Flavobacteriia</taxon>
        <taxon>Flavobacteriales</taxon>
        <taxon>Flavobacteriaceae</taxon>
    </lineage>
</organism>
<evidence type="ECO:0000256" key="6">
    <source>
        <dbReference type="ARBA" id="ARBA00023136"/>
    </source>
</evidence>
<keyword evidence="7 8" id="KW-0998">Cell outer membrane</keyword>
<comment type="similarity">
    <text evidence="8 9">Belongs to the TonB-dependent receptor family.</text>
</comment>
<evidence type="ECO:0000256" key="8">
    <source>
        <dbReference type="PROSITE-ProRule" id="PRU01360"/>
    </source>
</evidence>
<evidence type="ECO:0000259" key="11">
    <source>
        <dbReference type="Pfam" id="PF07715"/>
    </source>
</evidence>
<comment type="subcellular location">
    <subcellularLocation>
        <location evidence="1 8">Cell outer membrane</location>
        <topology evidence="1 8">Multi-pass membrane protein</topology>
    </subcellularLocation>
</comment>
<evidence type="ECO:0000259" key="10">
    <source>
        <dbReference type="Pfam" id="PF00593"/>
    </source>
</evidence>
<dbReference type="Gene3D" id="2.170.130.10">
    <property type="entry name" value="TonB-dependent receptor, plug domain"/>
    <property type="match status" value="1"/>
</dbReference>
<dbReference type="InterPro" id="IPR039426">
    <property type="entry name" value="TonB-dep_rcpt-like"/>
</dbReference>
<evidence type="ECO:0000313" key="13">
    <source>
        <dbReference type="Proteomes" id="UP001491088"/>
    </source>
</evidence>
<dbReference type="InterPro" id="IPR000531">
    <property type="entry name" value="Beta-barrel_TonB"/>
</dbReference>
<name>A0ABZ2TQZ9_9FLAO</name>
<keyword evidence="4 8" id="KW-0812">Transmembrane</keyword>
<keyword evidence="5 9" id="KW-0798">TonB box</keyword>
<accession>A0ABZ2TQZ9</accession>
<evidence type="ECO:0000256" key="9">
    <source>
        <dbReference type="RuleBase" id="RU003357"/>
    </source>
</evidence>
<keyword evidence="13" id="KW-1185">Reference proteome</keyword>
<gene>
    <name evidence="12" type="ORF">WG950_13010</name>
</gene>
<keyword evidence="6 8" id="KW-0472">Membrane</keyword>
<dbReference type="Proteomes" id="UP001491088">
    <property type="component" value="Chromosome"/>
</dbReference>
<proteinExistence type="inferred from homology"/>
<evidence type="ECO:0000256" key="3">
    <source>
        <dbReference type="ARBA" id="ARBA00022452"/>
    </source>
</evidence>
<keyword evidence="2 8" id="KW-0813">Transport</keyword>